<dbReference type="GO" id="GO:0140359">
    <property type="term" value="F:ABC-type transporter activity"/>
    <property type="evidence" value="ECO:0007669"/>
    <property type="project" value="InterPro"/>
</dbReference>
<dbReference type="GO" id="GO:0016020">
    <property type="term" value="C:membrane"/>
    <property type="evidence" value="ECO:0007669"/>
    <property type="project" value="UniProtKB-SubCell"/>
</dbReference>
<evidence type="ECO:0000313" key="8">
    <source>
        <dbReference type="Proteomes" id="UP000281738"/>
    </source>
</evidence>
<gene>
    <name evidence="7" type="ORF">EDD33_0988</name>
</gene>
<evidence type="ECO:0000256" key="2">
    <source>
        <dbReference type="ARBA" id="ARBA00022692"/>
    </source>
</evidence>
<feature type="transmembrane region" description="Helical" evidence="5">
    <location>
        <begin position="112"/>
        <end position="136"/>
    </location>
</feature>
<keyword evidence="4 5" id="KW-0472">Membrane</keyword>
<dbReference type="PANTHER" id="PTHR43027">
    <property type="entry name" value="DOXORUBICIN RESISTANCE ABC TRANSPORTER PERMEASE PROTEIN DRRC-RELATED"/>
    <property type="match status" value="1"/>
</dbReference>
<name>A0A3N2CRI6_9ACTN</name>
<dbReference type="Proteomes" id="UP000281738">
    <property type="component" value="Unassembled WGS sequence"/>
</dbReference>
<sequence length="268" mass="28865">MTTSTAPAPAPASRHAGLRRTLSLGRSNWTLMVRNRTTMLYAFALPLFPLVLLFTAERSGGDVNAGVAAIGTTLVMALTFPGYYNLLSMFVTRRDELVLKRLRTGEVRDRELLTSMALPGAAIVLAVAVVCVPVALAGGLDLPLNPVLLLLGVLLSIVTFAAFALWTAAWTRNAEAAQLTSGPVILLAFLGFMLPVFPEDLHRWIELLPGAAVNELLRVAWFGQESGGGSLSFLETWGASAQPVLVLVAWTAFAVVLARRSLRWEPRS</sequence>
<keyword evidence="8" id="KW-1185">Reference proteome</keyword>
<comment type="caution">
    <text evidence="7">The sequence shown here is derived from an EMBL/GenBank/DDBJ whole genome shotgun (WGS) entry which is preliminary data.</text>
</comment>
<reference evidence="7 8" key="1">
    <citation type="submission" date="2018-11" db="EMBL/GenBank/DDBJ databases">
        <title>Sequencing the genomes of 1000 actinobacteria strains.</title>
        <authorList>
            <person name="Klenk H.-P."/>
        </authorList>
    </citation>
    <scope>NUCLEOTIDE SEQUENCE [LARGE SCALE GENOMIC DNA]</scope>
    <source>
        <strain evidence="7 8">DSM 12652</strain>
    </source>
</reference>
<feature type="domain" description="ABC-2 type transporter transmembrane" evidence="6">
    <location>
        <begin position="23"/>
        <end position="220"/>
    </location>
</feature>
<proteinExistence type="predicted"/>
<comment type="subcellular location">
    <subcellularLocation>
        <location evidence="1">Membrane</location>
        <topology evidence="1">Multi-pass membrane protein</topology>
    </subcellularLocation>
</comment>
<dbReference type="OrthoDB" id="3214063at2"/>
<keyword evidence="2 5" id="KW-0812">Transmembrane</keyword>
<dbReference type="Pfam" id="PF01061">
    <property type="entry name" value="ABC2_membrane"/>
    <property type="match status" value="1"/>
</dbReference>
<dbReference type="InterPro" id="IPR013525">
    <property type="entry name" value="ABC2_TM"/>
</dbReference>
<dbReference type="PANTHER" id="PTHR43027:SF2">
    <property type="entry name" value="TRANSPORT PERMEASE PROTEIN"/>
    <property type="match status" value="1"/>
</dbReference>
<feature type="transmembrane region" description="Helical" evidence="5">
    <location>
        <begin position="38"/>
        <end position="56"/>
    </location>
</feature>
<evidence type="ECO:0000256" key="4">
    <source>
        <dbReference type="ARBA" id="ARBA00023136"/>
    </source>
</evidence>
<organism evidence="7 8">
    <name type="scientific">Nocardioides aurantiacus</name>
    <dbReference type="NCBI Taxonomy" id="86796"/>
    <lineage>
        <taxon>Bacteria</taxon>
        <taxon>Bacillati</taxon>
        <taxon>Actinomycetota</taxon>
        <taxon>Actinomycetes</taxon>
        <taxon>Propionibacteriales</taxon>
        <taxon>Nocardioidaceae</taxon>
        <taxon>Nocardioides</taxon>
    </lineage>
</organism>
<evidence type="ECO:0000256" key="3">
    <source>
        <dbReference type="ARBA" id="ARBA00022989"/>
    </source>
</evidence>
<dbReference type="AlphaFoldDB" id="A0A3N2CRI6"/>
<evidence type="ECO:0000256" key="5">
    <source>
        <dbReference type="SAM" id="Phobius"/>
    </source>
</evidence>
<feature type="transmembrane region" description="Helical" evidence="5">
    <location>
        <begin position="240"/>
        <end position="258"/>
    </location>
</feature>
<evidence type="ECO:0000313" key="7">
    <source>
        <dbReference type="EMBL" id="ROR90153.1"/>
    </source>
</evidence>
<accession>A0A3N2CRI6</accession>
<keyword evidence="3 5" id="KW-1133">Transmembrane helix</keyword>
<feature type="transmembrane region" description="Helical" evidence="5">
    <location>
        <begin position="176"/>
        <end position="197"/>
    </location>
</feature>
<feature type="transmembrane region" description="Helical" evidence="5">
    <location>
        <begin position="148"/>
        <end position="169"/>
    </location>
</feature>
<dbReference type="RefSeq" id="WP_123389349.1">
    <property type="nucleotide sequence ID" value="NZ_RKHO01000001.1"/>
</dbReference>
<dbReference type="EMBL" id="RKHO01000001">
    <property type="protein sequence ID" value="ROR90153.1"/>
    <property type="molecule type" value="Genomic_DNA"/>
</dbReference>
<evidence type="ECO:0000256" key="1">
    <source>
        <dbReference type="ARBA" id="ARBA00004141"/>
    </source>
</evidence>
<dbReference type="InterPro" id="IPR052902">
    <property type="entry name" value="ABC-2_transporter"/>
</dbReference>
<evidence type="ECO:0000259" key="6">
    <source>
        <dbReference type="Pfam" id="PF01061"/>
    </source>
</evidence>
<protein>
    <submittedName>
        <fullName evidence="7">ABC-2 type transport system permease protein</fullName>
    </submittedName>
</protein>
<feature type="transmembrane region" description="Helical" evidence="5">
    <location>
        <begin position="68"/>
        <end position="91"/>
    </location>
</feature>